<gene>
    <name evidence="1" type="ORF">ASN18_2508</name>
</gene>
<organism evidence="1 2">
    <name type="scientific">Candidatus Magnetominusculus xianensis</name>
    <dbReference type="NCBI Taxonomy" id="1748249"/>
    <lineage>
        <taxon>Bacteria</taxon>
        <taxon>Pseudomonadati</taxon>
        <taxon>Nitrospirota</taxon>
        <taxon>Nitrospiria</taxon>
        <taxon>Nitrospirales</taxon>
        <taxon>Nitrospiraceae</taxon>
        <taxon>Candidatus Magnetominusculus</taxon>
    </lineage>
</organism>
<dbReference type="Proteomes" id="UP000060487">
    <property type="component" value="Unassembled WGS sequence"/>
</dbReference>
<reference evidence="1 2" key="1">
    <citation type="submission" date="2015-11" db="EMBL/GenBank/DDBJ databases">
        <authorList>
            <person name="Lin W."/>
        </authorList>
    </citation>
    <scope>NUCLEOTIDE SEQUENCE [LARGE SCALE GENOMIC DNA]</scope>
    <source>
        <strain evidence="1 2">HCH-1</strain>
    </source>
</reference>
<evidence type="ECO:0000313" key="1">
    <source>
        <dbReference type="EMBL" id="KWT82476.1"/>
    </source>
</evidence>
<proteinExistence type="predicted"/>
<dbReference type="RefSeq" id="WP_157072977.1">
    <property type="nucleotide sequence ID" value="NZ_LNQR01000089.1"/>
</dbReference>
<evidence type="ECO:0000313" key="2">
    <source>
        <dbReference type="Proteomes" id="UP000060487"/>
    </source>
</evidence>
<name>A0ABR5SGQ1_9BACT</name>
<comment type="caution">
    <text evidence="1">The sequence shown here is derived from an EMBL/GenBank/DDBJ whole genome shotgun (WGS) entry which is preliminary data.</text>
</comment>
<accession>A0ABR5SGQ1</accession>
<sequence length="51" mass="5774">MTAVKKESARHLKKHTRPQLREEKAVCINKDCKLRKGGCKGFEGCPGYKTI</sequence>
<protein>
    <submittedName>
        <fullName evidence="1">Uncharacterized protein</fullName>
    </submittedName>
</protein>
<keyword evidence="2" id="KW-1185">Reference proteome</keyword>
<dbReference type="EMBL" id="LNQR01000089">
    <property type="protein sequence ID" value="KWT82476.1"/>
    <property type="molecule type" value="Genomic_DNA"/>
</dbReference>